<dbReference type="Gene3D" id="3.40.50.2000">
    <property type="entry name" value="Glycogen Phosphorylase B"/>
    <property type="match status" value="2"/>
</dbReference>
<dbReference type="STRING" id="375760.SAMN04488073_0955"/>
<feature type="domain" description="Glycosyltransferase subfamily 4-like N-terminal" evidence="4">
    <location>
        <begin position="35"/>
        <end position="211"/>
    </location>
</feature>
<keyword evidence="1" id="KW-0328">Glycosyltransferase</keyword>
<sequence length="415" mass="45822">MDSGNSPSACMPKPKLLVLASTYPRWKGDYEPGFVHELSKRLTREFHVTVLCPSSYGAKSREELDSVHVVRYRYAPEQLETLISDGGLIENLKKKPWKALLLPAFLLCQIFALLRLLLILKPDVIHAHWLIPQGLCVSISQLVLSRNIPVLVTSHGADLFALRGRWFDLLKRIVLTRASRITVVSTVMKLKIEQLGISSEKVMVEPMGVSLGQDFHPGAAESRRGASILFVGRLVEKKGLEYLIYAMPTIMQHHRDAFLRIVGFGPQEQNARELVAALGLEDRVQFAGPVSNKELPEFYREAAVFVAPFVEAANGDQEGLGLVLVEAIGCGCPTVVSDIPAARDVIDGLDGVITVPQKNSDAIALAVSEILGDLTDFEEGARESGSRIKERFDWEAVAGRYEDILLELLEGDCSR</sequence>
<keyword evidence="6" id="KW-1185">Reference proteome</keyword>
<dbReference type="SUPFAM" id="SSF53756">
    <property type="entry name" value="UDP-Glycosyltransferase/glycogen phosphorylase"/>
    <property type="match status" value="1"/>
</dbReference>
<dbReference type="OrthoDB" id="4611853at2"/>
<gene>
    <name evidence="5" type="ORF">SAMN04488073_0955</name>
</gene>
<dbReference type="Proteomes" id="UP000199290">
    <property type="component" value="Unassembled WGS sequence"/>
</dbReference>
<proteinExistence type="predicted"/>
<organism evidence="5 6">
    <name type="scientific">Marinobacter gudaonensis</name>
    <dbReference type="NCBI Taxonomy" id="375760"/>
    <lineage>
        <taxon>Bacteria</taxon>
        <taxon>Pseudomonadati</taxon>
        <taxon>Pseudomonadota</taxon>
        <taxon>Gammaproteobacteria</taxon>
        <taxon>Pseudomonadales</taxon>
        <taxon>Marinobacteraceae</taxon>
        <taxon>Marinobacter</taxon>
    </lineage>
</organism>
<dbReference type="EMBL" id="FOYV01000001">
    <property type="protein sequence ID" value="SFR42313.1"/>
    <property type="molecule type" value="Genomic_DNA"/>
</dbReference>
<dbReference type="InterPro" id="IPR001296">
    <property type="entry name" value="Glyco_trans_1"/>
</dbReference>
<dbReference type="Pfam" id="PF13439">
    <property type="entry name" value="Glyco_transf_4"/>
    <property type="match status" value="1"/>
</dbReference>
<keyword evidence="2 5" id="KW-0808">Transferase</keyword>
<dbReference type="GO" id="GO:0016757">
    <property type="term" value="F:glycosyltransferase activity"/>
    <property type="evidence" value="ECO:0007669"/>
    <property type="project" value="UniProtKB-KW"/>
</dbReference>
<evidence type="ECO:0000313" key="5">
    <source>
        <dbReference type="EMBL" id="SFR42313.1"/>
    </source>
</evidence>
<evidence type="ECO:0000313" key="6">
    <source>
        <dbReference type="Proteomes" id="UP000199290"/>
    </source>
</evidence>
<reference evidence="6" key="1">
    <citation type="submission" date="2016-10" db="EMBL/GenBank/DDBJ databases">
        <authorList>
            <person name="Varghese N."/>
            <person name="Submissions S."/>
        </authorList>
    </citation>
    <scope>NUCLEOTIDE SEQUENCE [LARGE SCALE GENOMIC DNA]</scope>
    <source>
        <strain evidence="6">CGMCC 1.6294</strain>
    </source>
</reference>
<dbReference type="Pfam" id="PF00534">
    <property type="entry name" value="Glycos_transf_1"/>
    <property type="match status" value="1"/>
</dbReference>
<feature type="domain" description="Glycosyl transferase family 1" evidence="3">
    <location>
        <begin position="227"/>
        <end position="373"/>
    </location>
</feature>
<dbReference type="PANTHER" id="PTHR12526">
    <property type="entry name" value="GLYCOSYLTRANSFERASE"/>
    <property type="match status" value="1"/>
</dbReference>
<evidence type="ECO:0000259" key="4">
    <source>
        <dbReference type="Pfam" id="PF13439"/>
    </source>
</evidence>
<dbReference type="AlphaFoldDB" id="A0A1I6GJC1"/>
<dbReference type="RefSeq" id="WP_091986581.1">
    <property type="nucleotide sequence ID" value="NZ_FOYV01000001.1"/>
</dbReference>
<accession>A0A1I6GJC1</accession>
<name>A0A1I6GJC1_9GAMM</name>
<dbReference type="PANTHER" id="PTHR12526:SF510">
    <property type="entry name" value="D-INOSITOL 3-PHOSPHATE GLYCOSYLTRANSFERASE"/>
    <property type="match status" value="1"/>
</dbReference>
<protein>
    <submittedName>
        <fullName evidence="5">Glycosyltransferase involved in cell wall bisynthesis</fullName>
    </submittedName>
</protein>
<evidence type="ECO:0000259" key="3">
    <source>
        <dbReference type="Pfam" id="PF00534"/>
    </source>
</evidence>
<evidence type="ECO:0000256" key="1">
    <source>
        <dbReference type="ARBA" id="ARBA00022676"/>
    </source>
</evidence>
<evidence type="ECO:0000256" key="2">
    <source>
        <dbReference type="ARBA" id="ARBA00022679"/>
    </source>
</evidence>
<dbReference type="InterPro" id="IPR028098">
    <property type="entry name" value="Glyco_trans_4-like_N"/>
</dbReference>